<protein>
    <submittedName>
        <fullName evidence="4">Uncharacterized protein</fullName>
    </submittedName>
</protein>
<dbReference type="GO" id="GO:0005524">
    <property type="term" value="F:ATP binding"/>
    <property type="evidence" value="ECO:0007669"/>
    <property type="project" value="UniProtKB-KW"/>
</dbReference>
<dbReference type="AlphaFoldDB" id="A0AAN7KW63"/>
<evidence type="ECO:0000313" key="5">
    <source>
        <dbReference type="Proteomes" id="UP001345219"/>
    </source>
</evidence>
<dbReference type="Proteomes" id="UP001345219">
    <property type="component" value="Chromosome 22"/>
</dbReference>
<proteinExistence type="predicted"/>
<keyword evidence="1" id="KW-0808">Transferase</keyword>
<evidence type="ECO:0000256" key="2">
    <source>
        <dbReference type="ARBA" id="ARBA00022741"/>
    </source>
</evidence>
<organism evidence="4 5">
    <name type="scientific">Trapa incisa</name>
    <dbReference type="NCBI Taxonomy" id="236973"/>
    <lineage>
        <taxon>Eukaryota</taxon>
        <taxon>Viridiplantae</taxon>
        <taxon>Streptophyta</taxon>
        <taxon>Embryophyta</taxon>
        <taxon>Tracheophyta</taxon>
        <taxon>Spermatophyta</taxon>
        <taxon>Magnoliopsida</taxon>
        <taxon>eudicotyledons</taxon>
        <taxon>Gunneridae</taxon>
        <taxon>Pentapetalae</taxon>
        <taxon>rosids</taxon>
        <taxon>malvids</taxon>
        <taxon>Myrtales</taxon>
        <taxon>Lythraceae</taxon>
        <taxon>Trapa</taxon>
    </lineage>
</organism>
<dbReference type="EMBL" id="JAXIOK010000004">
    <property type="protein sequence ID" value="KAK4774120.1"/>
    <property type="molecule type" value="Genomic_DNA"/>
</dbReference>
<keyword evidence="1" id="KW-0723">Serine/threonine-protein kinase</keyword>
<evidence type="ECO:0000313" key="4">
    <source>
        <dbReference type="EMBL" id="KAK4774120.1"/>
    </source>
</evidence>
<dbReference type="GO" id="GO:0004674">
    <property type="term" value="F:protein serine/threonine kinase activity"/>
    <property type="evidence" value="ECO:0007669"/>
    <property type="project" value="UniProtKB-KW"/>
</dbReference>
<keyword evidence="1" id="KW-0418">Kinase</keyword>
<evidence type="ECO:0000256" key="1">
    <source>
        <dbReference type="ARBA" id="ARBA00022527"/>
    </source>
</evidence>
<comment type="caution">
    <text evidence="4">The sequence shown here is derived from an EMBL/GenBank/DDBJ whole genome shotgun (WGS) entry which is preliminary data.</text>
</comment>
<accession>A0AAN7KW63</accession>
<name>A0AAN7KW63_9MYRT</name>
<sequence>MFDTLAKVAAIASMCVQPEASHRPFMSEVVQALKLVCSLFDETSEAVGRGSFRQMQKNSGLLVDTDIFGNSSQVLKDPHQYTYGYDHEARLGLPGSSPVRRKTGIMGEGFWDLSSHFSSGSLRVGKRQKFWQRLKSLSRGSMSEHDFSLKLWPESC</sequence>
<gene>
    <name evidence="4" type="ORF">SAY87_029139</name>
</gene>
<keyword evidence="3" id="KW-0067">ATP-binding</keyword>
<keyword evidence="2" id="KW-0547">Nucleotide-binding</keyword>
<dbReference type="PANTHER" id="PTHR47989:SF45">
    <property type="entry name" value="OS01G0709500 PROTEIN"/>
    <property type="match status" value="1"/>
</dbReference>
<dbReference type="PANTHER" id="PTHR47989">
    <property type="entry name" value="OS01G0750732 PROTEIN"/>
    <property type="match status" value="1"/>
</dbReference>
<keyword evidence="5" id="KW-1185">Reference proteome</keyword>
<evidence type="ECO:0000256" key="3">
    <source>
        <dbReference type="ARBA" id="ARBA00022840"/>
    </source>
</evidence>
<reference evidence="4 5" key="1">
    <citation type="journal article" date="2023" name="Hortic Res">
        <title>Pangenome of water caltrop reveals structural variations and asymmetric subgenome divergence after allopolyploidization.</title>
        <authorList>
            <person name="Zhang X."/>
            <person name="Chen Y."/>
            <person name="Wang L."/>
            <person name="Yuan Y."/>
            <person name="Fang M."/>
            <person name="Shi L."/>
            <person name="Lu R."/>
            <person name="Comes H.P."/>
            <person name="Ma Y."/>
            <person name="Chen Y."/>
            <person name="Huang G."/>
            <person name="Zhou Y."/>
            <person name="Zheng Z."/>
            <person name="Qiu Y."/>
        </authorList>
    </citation>
    <scope>NUCLEOTIDE SEQUENCE [LARGE SCALE GENOMIC DNA]</scope>
    <source>
        <tissue evidence="4">Roots</tissue>
    </source>
</reference>